<dbReference type="OrthoDB" id="5204190at2759"/>
<feature type="transmembrane region" description="Helical" evidence="5">
    <location>
        <begin position="149"/>
        <end position="170"/>
    </location>
</feature>
<accession>A0A0A1THA8</accession>
<dbReference type="GO" id="GO:0016020">
    <property type="term" value="C:membrane"/>
    <property type="evidence" value="ECO:0007669"/>
    <property type="project" value="UniProtKB-SubCell"/>
</dbReference>
<organism evidence="6 7">
    <name type="scientific">[Torrubiella] hemipterigena</name>
    <dbReference type="NCBI Taxonomy" id="1531966"/>
    <lineage>
        <taxon>Eukaryota</taxon>
        <taxon>Fungi</taxon>
        <taxon>Dikarya</taxon>
        <taxon>Ascomycota</taxon>
        <taxon>Pezizomycotina</taxon>
        <taxon>Sordariomycetes</taxon>
        <taxon>Hypocreomycetidae</taxon>
        <taxon>Hypocreales</taxon>
        <taxon>Clavicipitaceae</taxon>
        <taxon>Clavicipitaceae incertae sedis</taxon>
        <taxon>'Torrubiella' clade</taxon>
    </lineage>
</organism>
<name>A0A0A1THA8_9HYPO</name>
<feature type="transmembrane region" description="Helical" evidence="5">
    <location>
        <begin position="495"/>
        <end position="515"/>
    </location>
</feature>
<dbReference type="Pfam" id="PF07690">
    <property type="entry name" value="MFS_1"/>
    <property type="match status" value="1"/>
</dbReference>
<keyword evidence="3 5" id="KW-1133">Transmembrane helix</keyword>
<evidence type="ECO:0000313" key="7">
    <source>
        <dbReference type="Proteomes" id="UP000039046"/>
    </source>
</evidence>
<proteinExistence type="predicted"/>
<dbReference type="Proteomes" id="UP000039046">
    <property type="component" value="Unassembled WGS sequence"/>
</dbReference>
<dbReference type="PANTHER" id="PTHR23507">
    <property type="entry name" value="ZGC:174356"/>
    <property type="match status" value="1"/>
</dbReference>
<keyword evidence="4 5" id="KW-0472">Membrane</keyword>
<dbReference type="InterPro" id="IPR011701">
    <property type="entry name" value="MFS"/>
</dbReference>
<gene>
    <name evidence="6" type="ORF">VHEMI05508</name>
</gene>
<evidence type="ECO:0000256" key="5">
    <source>
        <dbReference type="SAM" id="Phobius"/>
    </source>
</evidence>
<reference evidence="6 7" key="1">
    <citation type="journal article" date="2015" name="Genome Announc.">
        <title>Draft Genome Sequence and Gene Annotation of the Entomopathogenic Fungus Verticillium hemipterigenum.</title>
        <authorList>
            <person name="Horn F."/>
            <person name="Habel A."/>
            <person name="Scharf D.H."/>
            <person name="Dworschak J."/>
            <person name="Brakhage A.A."/>
            <person name="Guthke R."/>
            <person name="Hertweck C."/>
            <person name="Linde J."/>
        </authorList>
    </citation>
    <scope>NUCLEOTIDE SEQUENCE [LARGE SCALE GENOMIC DNA]</scope>
</reference>
<evidence type="ECO:0008006" key="8">
    <source>
        <dbReference type="Google" id="ProtNLM"/>
    </source>
</evidence>
<dbReference type="HOGENOM" id="CLU_025399_0_0_1"/>
<dbReference type="PANTHER" id="PTHR23507:SF13">
    <property type="entry name" value="MFS GENERAL SUBSTRATE TRANSPORTER"/>
    <property type="match status" value="1"/>
</dbReference>
<evidence type="ECO:0000256" key="1">
    <source>
        <dbReference type="ARBA" id="ARBA00004141"/>
    </source>
</evidence>
<comment type="subcellular location">
    <subcellularLocation>
        <location evidence="1">Membrane</location>
        <topology evidence="1">Multi-pass membrane protein</topology>
    </subcellularLocation>
</comment>
<dbReference type="InterPro" id="IPR036259">
    <property type="entry name" value="MFS_trans_sf"/>
</dbReference>
<feature type="transmembrane region" description="Helical" evidence="5">
    <location>
        <begin position="280"/>
        <end position="305"/>
    </location>
</feature>
<feature type="transmembrane region" description="Helical" evidence="5">
    <location>
        <begin position="430"/>
        <end position="451"/>
    </location>
</feature>
<feature type="transmembrane region" description="Helical" evidence="5">
    <location>
        <begin position="30"/>
        <end position="52"/>
    </location>
</feature>
<sequence length="539" mass="58828">MADETTPLLRTKSRSRSGGRRVCFDIETRILVVGFLITLSFACTQVALIYVFRVMTCDAFYDDHPPYTGDGDRCYVNEITAESVTQYSILGMTTTLCGIINLFVSGWMVKKFGARKALLIQTVVPTLRTGMQVYGIWVGKRLGMLIVQSTQIVTIIGGPVGYILVMNIIAGEIVQPERRTAVFGKLQGALMLGNGLGLFTGGQVGELVGIIAPFGLAFICFNLSSLVARLTLPYIPPPPPSKLKKGSKSSKLPPFLEPLRVLSPQTIRLANGTVRKHYGVLYLCTGIFTGVLATDYVALLVQLYATSIFQFDQADNGWLMSEFASVRGLFLIFIFPRIIGAGRDYFARRKNLTPKADEEESASETTPLYTNPSAIAAPTASQLVQEPVISKSPIKDYTTGRFDLVFLRYSLVVESLMTSIAAFATKPWHIYLVAFLLPFGSGSAPAAKGVITDMCPESQRADALNAVTLVENVARLMTQGLFGFIFSSLASVGKAYLTFFCNASIALIGMLILLFSHFPPPGSVLVEQDEQDEQNEEAE</sequence>
<feature type="transmembrane region" description="Helical" evidence="5">
    <location>
        <begin position="405"/>
        <end position="424"/>
    </location>
</feature>
<evidence type="ECO:0000256" key="2">
    <source>
        <dbReference type="ARBA" id="ARBA00022692"/>
    </source>
</evidence>
<keyword evidence="7" id="KW-1185">Reference proteome</keyword>
<feature type="transmembrane region" description="Helical" evidence="5">
    <location>
        <begin position="87"/>
        <end position="105"/>
    </location>
</feature>
<feature type="transmembrane region" description="Helical" evidence="5">
    <location>
        <begin position="317"/>
        <end position="340"/>
    </location>
</feature>
<dbReference type="SUPFAM" id="SSF103473">
    <property type="entry name" value="MFS general substrate transporter"/>
    <property type="match status" value="2"/>
</dbReference>
<feature type="transmembrane region" description="Helical" evidence="5">
    <location>
        <begin position="207"/>
        <end position="232"/>
    </location>
</feature>
<dbReference type="AlphaFoldDB" id="A0A0A1THA8"/>
<keyword evidence="2 5" id="KW-0812">Transmembrane</keyword>
<dbReference type="GO" id="GO:0022857">
    <property type="term" value="F:transmembrane transporter activity"/>
    <property type="evidence" value="ECO:0007669"/>
    <property type="project" value="InterPro"/>
</dbReference>
<dbReference type="EMBL" id="CDHN01000003">
    <property type="protein sequence ID" value="CEJ89683.1"/>
    <property type="molecule type" value="Genomic_DNA"/>
</dbReference>
<evidence type="ECO:0000313" key="6">
    <source>
        <dbReference type="EMBL" id="CEJ89683.1"/>
    </source>
</evidence>
<protein>
    <recommendedName>
        <fullName evidence="8">Major facilitator superfamily transporter</fullName>
    </recommendedName>
</protein>
<evidence type="ECO:0000256" key="4">
    <source>
        <dbReference type="ARBA" id="ARBA00023136"/>
    </source>
</evidence>
<dbReference type="Gene3D" id="1.20.1250.20">
    <property type="entry name" value="MFS general substrate transporter like domains"/>
    <property type="match status" value="2"/>
</dbReference>
<evidence type="ECO:0000256" key="3">
    <source>
        <dbReference type="ARBA" id="ARBA00022989"/>
    </source>
</evidence>
<dbReference type="STRING" id="1531966.A0A0A1THA8"/>